<name>A0A6N9YHX8_9ACTN</name>
<gene>
    <name evidence="1" type="ORF">G1H11_04390</name>
</gene>
<protein>
    <submittedName>
        <fullName evidence="1">Uncharacterized protein</fullName>
    </submittedName>
</protein>
<reference evidence="1 2" key="1">
    <citation type="submission" date="2020-02" db="EMBL/GenBank/DDBJ databases">
        <authorList>
            <person name="Li X.-J."/>
            <person name="Feng X.-M."/>
        </authorList>
    </citation>
    <scope>NUCLEOTIDE SEQUENCE [LARGE SCALE GENOMIC DNA]</scope>
    <source>
        <strain evidence="1 2">CGMCC 4.7225</strain>
    </source>
</reference>
<keyword evidence="2" id="KW-1185">Reference proteome</keyword>
<dbReference type="EMBL" id="JAAGOB010000002">
    <property type="protein sequence ID" value="NED94545.1"/>
    <property type="molecule type" value="Genomic_DNA"/>
</dbReference>
<accession>A0A6N9YHX8</accession>
<organism evidence="1 2">
    <name type="scientific">Phytoactinopolyspora alkaliphila</name>
    <dbReference type="NCBI Taxonomy" id="1783498"/>
    <lineage>
        <taxon>Bacteria</taxon>
        <taxon>Bacillati</taxon>
        <taxon>Actinomycetota</taxon>
        <taxon>Actinomycetes</taxon>
        <taxon>Jiangellales</taxon>
        <taxon>Jiangellaceae</taxon>
        <taxon>Phytoactinopolyspora</taxon>
    </lineage>
</organism>
<proteinExistence type="predicted"/>
<evidence type="ECO:0000313" key="2">
    <source>
        <dbReference type="Proteomes" id="UP000469185"/>
    </source>
</evidence>
<comment type="caution">
    <text evidence="1">The sequence shown here is derived from an EMBL/GenBank/DDBJ whole genome shotgun (WGS) entry which is preliminary data.</text>
</comment>
<dbReference type="RefSeq" id="WP_163816420.1">
    <property type="nucleotide sequence ID" value="NZ_JAAGOB010000002.1"/>
</dbReference>
<sequence>MEKLVIHGDGAVRGVGELIADGYFFNTLIPTLGHAYLGSRSSLQPKVHADVGVYLLVKDVRAGIARGWRSIAVSAEARI</sequence>
<evidence type="ECO:0000313" key="1">
    <source>
        <dbReference type="EMBL" id="NED94545.1"/>
    </source>
</evidence>
<dbReference type="AlphaFoldDB" id="A0A6N9YHX8"/>
<dbReference type="Proteomes" id="UP000469185">
    <property type="component" value="Unassembled WGS sequence"/>
</dbReference>